<evidence type="ECO:0000256" key="1">
    <source>
        <dbReference type="SAM" id="SignalP"/>
    </source>
</evidence>
<feature type="chain" id="PRO_5015106903" evidence="1">
    <location>
        <begin position="21"/>
        <end position="119"/>
    </location>
</feature>
<proteinExistence type="predicted"/>
<evidence type="ECO:0000313" key="2">
    <source>
        <dbReference type="EMBL" id="PPR81833.1"/>
    </source>
</evidence>
<keyword evidence="1" id="KW-0732">Signal</keyword>
<evidence type="ECO:0000313" key="3">
    <source>
        <dbReference type="Proteomes" id="UP000239757"/>
    </source>
</evidence>
<name>A0A2P5VSN1_GOSBA</name>
<gene>
    <name evidence="2" type="ORF">GOBAR_AA38881</name>
</gene>
<protein>
    <submittedName>
        <fullName evidence="2">Uncharacterized protein</fullName>
    </submittedName>
</protein>
<accession>A0A2P5VSN1</accession>
<dbReference type="Proteomes" id="UP000239757">
    <property type="component" value="Unassembled WGS sequence"/>
</dbReference>
<reference evidence="2 3" key="1">
    <citation type="submission" date="2015-01" db="EMBL/GenBank/DDBJ databases">
        <title>Genome of allotetraploid Gossypium barbadense reveals genomic plasticity and fiber elongation in cotton evolution.</title>
        <authorList>
            <person name="Chen X."/>
            <person name="Liu X."/>
            <person name="Zhao B."/>
            <person name="Zheng H."/>
            <person name="Hu Y."/>
            <person name="Lu G."/>
            <person name="Yang C."/>
            <person name="Chen J."/>
            <person name="Shan C."/>
            <person name="Zhang L."/>
            <person name="Zhou Y."/>
            <person name="Wang L."/>
            <person name="Guo W."/>
            <person name="Bai Y."/>
            <person name="Ruan J."/>
            <person name="Shangguan X."/>
            <person name="Mao Y."/>
            <person name="Jiang J."/>
            <person name="Zhu Y."/>
            <person name="Lei J."/>
            <person name="Kang H."/>
            <person name="Chen S."/>
            <person name="He X."/>
            <person name="Wang R."/>
            <person name="Wang Y."/>
            <person name="Chen J."/>
            <person name="Wang L."/>
            <person name="Yu S."/>
            <person name="Wang B."/>
            <person name="Wei J."/>
            <person name="Song S."/>
            <person name="Lu X."/>
            <person name="Gao Z."/>
            <person name="Gu W."/>
            <person name="Deng X."/>
            <person name="Ma D."/>
            <person name="Wang S."/>
            <person name="Liang W."/>
            <person name="Fang L."/>
            <person name="Cai C."/>
            <person name="Zhu X."/>
            <person name="Zhou B."/>
            <person name="Zhang Y."/>
            <person name="Chen Z."/>
            <person name="Xu S."/>
            <person name="Zhu R."/>
            <person name="Wang S."/>
            <person name="Zhang T."/>
            <person name="Zhao G."/>
        </authorList>
    </citation>
    <scope>NUCLEOTIDE SEQUENCE [LARGE SCALE GENOMIC DNA]</scope>
    <source>
        <strain evidence="3">cv. Xinhai21</strain>
        <tissue evidence="2">Leaf</tissue>
    </source>
</reference>
<sequence>MVRYVSFWHMLAMAQPLGAGRCINWVVLEQIQLADTTVMTNFDNPRTVQFYLSGLVRQLSIPEFGIALGLYTEEFIDEEDFDSLHRHIHYSPLKCWNTLVFPSATYNPSRSKASALPHP</sequence>
<dbReference type="EMBL" id="KZ671117">
    <property type="protein sequence ID" value="PPR81833.1"/>
    <property type="molecule type" value="Genomic_DNA"/>
</dbReference>
<dbReference type="AlphaFoldDB" id="A0A2P5VSN1"/>
<organism evidence="2 3">
    <name type="scientific">Gossypium barbadense</name>
    <name type="common">Sea Island cotton</name>
    <name type="synonym">Hibiscus barbadensis</name>
    <dbReference type="NCBI Taxonomy" id="3634"/>
    <lineage>
        <taxon>Eukaryota</taxon>
        <taxon>Viridiplantae</taxon>
        <taxon>Streptophyta</taxon>
        <taxon>Embryophyta</taxon>
        <taxon>Tracheophyta</taxon>
        <taxon>Spermatophyta</taxon>
        <taxon>Magnoliopsida</taxon>
        <taxon>eudicotyledons</taxon>
        <taxon>Gunneridae</taxon>
        <taxon>Pentapetalae</taxon>
        <taxon>rosids</taxon>
        <taxon>malvids</taxon>
        <taxon>Malvales</taxon>
        <taxon>Malvaceae</taxon>
        <taxon>Malvoideae</taxon>
        <taxon>Gossypium</taxon>
    </lineage>
</organism>
<feature type="signal peptide" evidence="1">
    <location>
        <begin position="1"/>
        <end position="20"/>
    </location>
</feature>